<evidence type="ECO:0000313" key="6">
    <source>
        <dbReference type="EMBL" id="ABK24308.1"/>
    </source>
</evidence>
<dbReference type="GO" id="GO:0046872">
    <property type="term" value="F:metal ion binding"/>
    <property type="evidence" value="ECO:0007669"/>
    <property type="project" value="UniProtKB-KW"/>
</dbReference>
<evidence type="ECO:0000256" key="1">
    <source>
        <dbReference type="ARBA" id="ARBA00008056"/>
    </source>
</evidence>
<sequence length="384" mass="43674">MDSSTPIPLPATNMDSSSAAMDALLKQFERLQRPIDLVQTLSERQVKEIPARYILPSDRRPSRPLQVHQSLPVIDLAGLEDIDQRFKIVRQLAQASQEWGFFQIINHGIPLSLLESVKRVSKEFYEISLEEKRKQCPVRPGITMLEGYGRFFDISDDTVLDWVDALVHYISPQWAKAVEYWPKTPSTYRETYEKYGEEVMGLIEKLLGLLSEGLGLDPNYIQILIKEPLLQVRINYYPPCPQPDMVNGLKPHSDGDLMTVLLDDGVEGLQVRKDEDWFTVPPVPRSLIVNIGDLLQIISNGKYKSAEHRAVVNTNQNRMSIGMFLNPQVDVLIDAAPELIDEDHPSLYKAVKAGEYKTVYMSKDFRGKAAVEDLRIEQAKQVNL</sequence>
<feature type="domain" description="Fe2OG dioxygenase" evidence="5">
    <location>
        <begin position="228"/>
        <end position="327"/>
    </location>
</feature>
<name>A9NUJ7_PICSI</name>
<dbReference type="Pfam" id="PF14226">
    <property type="entry name" value="DIOX_N"/>
    <property type="match status" value="1"/>
</dbReference>
<accession>A9NUJ7</accession>
<organism evidence="6">
    <name type="scientific">Picea sitchensis</name>
    <name type="common">Sitka spruce</name>
    <name type="synonym">Pinus sitchensis</name>
    <dbReference type="NCBI Taxonomy" id="3332"/>
    <lineage>
        <taxon>Eukaryota</taxon>
        <taxon>Viridiplantae</taxon>
        <taxon>Streptophyta</taxon>
        <taxon>Embryophyta</taxon>
        <taxon>Tracheophyta</taxon>
        <taxon>Spermatophyta</taxon>
        <taxon>Pinopsida</taxon>
        <taxon>Pinidae</taxon>
        <taxon>Conifers I</taxon>
        <taxon>Pinales</taxon>
        <taxon>Pinaceae</taxon>
        <taxon>Picea</taxon>
    </lineage>
</organism>
<comment type="similarity">
    <text evidence="1 4">Belongs to the iron/ascorbate-dependent oxidoreductase family.</text>
</comment>
<dbReference type="Gene3D" id="2.60.120.330">
    <property type="entry name" value="B-lactam Antibiotic, Isopenicillin N Synthase, Chain"/>
    <property type="match status" value="1"/>
</dbReference>
<keyword evidence="2 4" id="KW-0479">Metal-binding</keyword>
<dbReference type="EMBL" id="EF085000">
    <property type="protein sequence ID" value="ABK24308.1"/>
    <property type="molecule type" value="mRNA"/>
</dbReference>
<reference evidence="6" key="1">
    <citation type="journal article" date="2008" name="BMC Genomics">
        <title>A conifer genomics resource of 200,000 spruce (Picea spp.) ESTs and 6,464 high-quality, sequence-finished full-length cDNAs for Sitka spruce (Picea sitchensis).</title>
        <authorList>
            <person name="Ralph S.G."/>
            <person name="Chun H.J."/>
            <person name="Kolosova N."/>
            <person name="Cooper D."/>
            <person name="Oddy C."/>
            <person name="Ritland C.E."/>
            <person name="Kirkpatrick R."/>
            <person name="Moore R."/>
            <person name="Barber S."/>
            <person name="Holt R.A."/>
            <person name="Jones S.J."/>
            <person name="Marra M.A."/>
            <person name="Douglas C.J."/>
            <person name="Ritland K."/>
            <person name="Bohlmann J."/>
        </authorList>
    </citation>
    <scope>NUCLEOTIDE SEQUENCE</scope>
    <source>
        <tissue evidence="6">Green portion of the leader tissue</tissue>
    </source>
</reference>
<dbReference type="InterPro" id="IPR027443">
    <property type="entry name" value="IPNS-like_sf"/>
</dbReference>
<dbReference type="InterPro" id="IPR005123">
    <property type="entry name" value="Oxoglu/Fe-dep_dioxygenase_dom"/>
</dbReference>
<evidence type="ECO:0000259" key="5">
    <source>
        <dbReference type="PROSITE" id="PS51471"/>
    </source>
</evidence>
<dbReference type="InterPro" id="IPR050295">
    <property type="entry name" value="Plant_2OG-oxidoreductases"/>
</dbReference>
<keyword evidence="4" id="KW-0560">Oxidoreductase</keyword>
<dbReference type="FunFam" id="2.60.120.330:FF:000079">
    <property type="entry name" value="Protein SRG1"/>
    <property type="match status" value="1"/>
</dbReference>
<dbReference type="PROSITE" id="PS51471">
    <property type="entry name" value="FE2OG_OXY"/>
    <property type="match status" value="1"/>
</dbReference>
<proteinExistence type="evidence at transcript level"/>
<dbReference type="InterPro" id="IPR026992">
    <property type="entry name" value="DIOX_N"/>
</dbReference>
<protein>
    <recommendedName>
        <fullName evidence="5">Fe2OG dioxygenase domain-containing protein</fullName>
    </recommendedName>
</protein>
<dbReference type="AlphaFoldDB" id="A9NUJ7"/>
<evidence type="ECO:0000256" key="2">
    <source>
        <dbReference type="ARBA" id="ARBA00022723"/>
    </source>
</evidence>
<dbReference type="Pfam" id="PF03171">
    <property type="entry name" value="2OG-FeII_Oxy"/>
    <property type="match status" value="1"/>
</dbReference>
<dbReference type="GO" id="GO:0016491">
    <property type="term" value="F:oxidoreductase activity"/>
    <property type="evidence" value="ECO:0007669"/>
    <property type="project" value="UniProtKB-KW"/>
</dbReference>
<dbReference type="InterPro" id="IPR044861">
    <property type="entry name" value="IPNS-like_FE2OG_OXY"/>
</dbReference>
<dbReference type="PANTHER" id="PTHR47991">
    <property type="entry name" value="OXOGLUTARATE/IRON-DEPENDENT DIOXYGENASE"/>
    <property type="match status" value="1"/>
</dbReference>
<keyword evidence="3 4" id="KW-0408">Iron</keyword>
<evidence type="ECO:0000256" key="3">
    <source>
        <dbReference type="ARBA" id="ARBA00023004"/>
    </source>
</evidence>
<evidence type="ECO:0000256" key="4">
    <source>
        <dbReference type="RuleBase" id="RU003682"/>
    </source>
</evidence>
<dbReference type="SUPFAM" id="SSF51197">
    <property type="entry name" value="Clavaminate synthase-like"/>
    <property type="match status" value="1"/>
</dbReference>